<gene>
    <name evidence="7" type="primary">Contig3713.g3968</name>
    <name evidence="7" type="ORF">STYLEM_5703</name>
</gene>
<evidence type="ECO:0000256" key="6">
    <source>
        <dbReference type="RuleBase" id="RU363053"/>
    </source>
</evidence>
<evidence type="ECO:0000313" key="8">
    <source>
        <dbReference type="Proteomes" id="UP000039865"/>
    </source>
</evidence>
<reference evidence="7 8" key="1">
    <citation type="submission" date="2014-06" db="EMBL/GenBank/DDBJ databases">
        <authorList>
            <person name="Swart Estienne"/>
        </authorList>
    </citation>
    <scope>NUCLEOTIDE SEQUENCE [LARGE SCALE GENOMIC DNA]</scope>
    <source>
        <strain evidence="7 8">130c</strain>
    </source>
</reference>
<keyword evidence="8" id="KW-1185">Reference proteome</keyword>
<dbReference type="InParanoid" id="A0A078A3I8"/>
<protein>
    <submittedName>
        <fullName evidence="7">Peroxisomal membrane protein 2-like</fullName>
    </submittedName>
</protein>
<evidence type="ECO:0000256" key="4">
    <source>
        <dbReference type="ARBA" id="ARBA00022989"/>
    </source>
</evidence>
<feature type="transmembrane region" description="Helical" evidence="6">
    <location>
        <begin position="112"/>
        <end position="133"/>
    </location>
</feature>
<accession>A0A078A3I8</accession>
<dbReference type="Proteomes" id="UP000039865">
    <property type="component" value="Unassembled WGS sequence"/>
</dbReference>
<evidence type="ECO:0000256" key="1">
    <source>
        <dbReference type="ARBA" id="ARBA00004141"/>
    </source>
</evidence>
<name>A0A078A3I8_STYLE</name>
<evidence type="ECO:0000256" key="5">
    <source>
        <dbReference type="ARBA" id="ARBA00023136"/>
    </source>
</evidence>
<evidence type="ECO:0000256" key="3">
    <source>
        <dbReference type="ARBA" id="ARBA00022692"/>
    </source>
</evidence>
<feature type="transmembrane region" description="Helical" evidence="6">
    <location>
        <begin position="74"/>
        <end position="92"/>
    </location>
</feature>
<dbReference type="PANTHER" id="PTHR11266">
    <property type="entry name" value="PEROXISOMAL MEMBRANE PROTEIN 2, PXMP2 MPV17"/>
    <property type="match status" value="1"/>
</dbReference>
<evidence type="ECO:0000313" key="7">
    <source>
        <dbReference type="EMBL" id="CDW76742.1"/>
    </source>
</evidence>
<dbReference type="OrthoDB" id="310747at2759"/>
<dbReference type="PANTHER" id="PTHR11266:SF50">
    <property type="entry name" value="VACUOLAR MEMBRANE PROTEIN YOR292C"/>
    <property type="match status" value="1"/>
</dbReference>
<feature type="transmembrane region" description="Helical" evidence="6">
    <location>
        <begin position="175"/>
        <end position="193"/>
    </location>
</feature>
<keyword evidence="4 6" id="KW-1133">Transmembrane helix</keyword>
<dbReference type="OMA" id="CYLLCHY"/>
<dbReference type="GO" id="GO:0005739">
    <property type="term" value="C:mitochondrion"/>
    <property type="evidence" value="ECO:0007669"/>
    <property type="project" value="TreeGrafter"/>
</dbReference>
<dbReference type="EMBL" id="CCKQ01005500">
    <property type="protein sequence ID" value="CDW76742.1"/>
    <property type="molecule type" value="Genomic_DNA"/>
</dbReference>
<comment type="similarity">
    <text evidence="2 6">Belongs to the peroxisomal membrane protein PXMP2/4 family.</text>
</comment>
<evidence type="ECO:0000256" key="2">
    <source>
        <dbReference type="ARBA" id="ARBA00006824"/>
    </source>
</evidence>
<comment type="subcellular location">
    <subcellularLocation>
        <location evidence="1">Membrane</location>
        <topology evidence="1">Multi-pass membrane protein</topology>
    </subcellularLocation>
</comment>
<dbReference type="InterPro" id="IPR007248">
    <property type="entry name" value="Mpv17_PMP22"/>
</dbReference>
<proteinExistence type="inferred from homology"/>
<dbReference type="AlphaFoldDB" id="A0A078A3I8"/>
<dbReference type="Pfam" id="PF04117">
    <property type="entry name" value="Mpv17_PMP22"/>
    <property type="match status" value="1"/>
</dbReference>
<keyword evidence="5 6" id="KW-0472">Membrane</keyword>
<sequence length="205" mass="24032">MRKLLDRYNACLARRPLFTGMISSGVIGGLGDILCQFIEINFDFKPDRAKAQEIECEQQAPSKKQNIDYHRSKSFFLLNTLWMSPIYFVHYTKVLPYLVPVVTSTSVFKKLVVDQLMLAPLYILSFYPVMNFIEGISFDQSKKDIEQKYWITLKSNMQTWGPASFINFYLMPVKYQLLFSNFVALFFNAYLSFMHNTYEFEIAHI</sequence>
<organism evidence="7 8">
    <name type="scientific">Stylonychia lemnae</name>
    <name type="common">Ciliate</name>
    <dbReference type="NCBI Taxonomy" id="5949"/>
    <lineage>
        <taxon>Eukaryota</taxon>
        <taxon>Sar</taxon>
        <taxon>Alveolata</taxon>
        <taxon>Ciliophora</taxon>
        <taxon>Intramacronucleata</taxon>
        <taxon>Spirotrichea</taxon>
        <taxon>Stichotrichia</taxon>
        <taxon>Sporadotrichida</taxon>
        <taxon>Oxytrichidae</taxon>
        <taxon>Stylonychinae</taxon>
        <taxon>Stylonychia</taxon>
    </lineage>
</organism>
<dbReference type="GO" id="GO:0016020">
    <property type="term" value="C:membrane"/>
    <property type="evidence" value="ECO:0007669"/>
    <property type="project" value="UniProtKB-SubCell"/>
</dbReference>
<keyword evidence="3 6" id="KW-0812">Transmembrane</keyword>